<dbReference type="SUPFAM" id="SSF51905">
    <property type="entry name" value="FAD/NAD(P)-binding domain"/>
    <property type="match status" value="1"/>
</dbReference>
<dbReference type="Gene3D" id="3.50.50.60">
    <property type="entry name" value="FAD/NAD(P)-binding domain"/>
    <property type="match status" value="1"/>
</dbReference>
<keyword evidence="7" id="KW-1185">Reference proteome</keyword>
<dbReference type="EMBL" id="JAINDJ010000004">
    <property type="protein sequence ID" value="KAG9451334.1"/>
    <property type="molecule type" value="Genomic_DNA"/>
</dbReference>
<evidence type="ECO:0000313" key="6">
    <source>
        <dbReference type="EMBL" id="KAG9451334.1"/>
    </source>
</evidence>
<accession>A0AAV7ERV9</accession>
<keyword evidence="3" id="KW-1133">Transmembrane helix</keyword>
<reference evidence="6 7" key="1">
    <citation type="submission" date="2021-07" db="EMBL/GenBank/DDBJ databases">
        <title>The Aristolochia fimbriata genome: insights into angiosperm evolution, floral development and chemical biosynthesis.</title>
        <authorList>
            <person name="Jiao Y."/>
        </authorList>
    </citation>
    <scope>NUCLEOTIDE SEQUENCE [LARGE SCALE GENOMIC DNA]</scope>
    <source>
        <strain evidence="6">IBCAS-2021</strain>
        <tissue evidence="6">Leaf</tissue>
    </source>
</reference>
<keyword evidence="2" id="KW-0285">Flavoprotein</keyword>
<keyword evidence="3" id="KW-0472">Membrane</keyword>
<dbReference type="AlphaFoldDB" id="A0AAV7ERV9"/>
<evidence type="ECO:0000259" key="4">
    <source>
        <dbReference type="PROSITE" id="PS00623"/>
    </source>
</evidence>
<dbReference type="Pfam" id="PF05199">
    <property type="entry name" value="GMC_oxred_C"/>
    <property type="match status" value="1"/>
</dbReference>
<dbReference type="PANTHER" id="PTHR45968:SF19">
    <property type="entry name" value="GLUCOSE-METHANOL-CHOLINE (GMC) OXIDOREDUCTASE FAMILY PROTEIN"/>
    <property type="match status" value="1"/>
</dbReference>
<comment type="caution">
    <text evidence="6">The sequence shown here is derived from an EMBL/GenBank/DDBJ whole genome shotgun (WGS) entry which is preliminary data.</text>
</comment>
<protein>
    <recommendedName>
        <fullName evidence="4 5">Glucose-methanol-choline oxidoreductase N-terminal domain-containing protein</fullName>
    </recommendedName>
</protein>
<evidence type="ECO:0000259" key="5">
    <source>
        <dbReference type="PROSITE" id="PS00624"/>
    </source>
</evidence>
<evidence type="ECO:0000313" key="7">
    <source>
        <dbReference type="Proteomes" id="UP000825729"/>
    </source>
</evidence>
<dbReference type="PROSITE" id="PS00623">
    <property type="entry name" value="GMC_OXRED_1"/>
    <property type="match status" value="1"/>
</dbReference>
<dbReference type="PROSITE" id="PS00624">
    <property type="entry name" value="GMC_OXRED_2"/>
    <property type="match status" value="1"/>
</dbReference>
<proteinExistence type="inferred from homology"/>
<dbReference type="GO" id="GO:0016614">
    <property type="term" value="F:oxidoreductase activity, acting on CH-OH group of donors"/>
    <property type="evidence" value="ECO:0007669"/>
    <property type="project" value="InterPro"/>
</dbReference>
<keyword evidence="3" id="KW-0812">Transmembrane</keyword>
<organism evidence="6 7">
    <name type="scientific">Aristolochia fimbriata</name>
    <name type="common">White veined hardy Dutchman's pipe vine</name>
    <dbReference type="NCBI Taxonomy" id="158543"/>
    <lineage>
        <taxon>Eukaryota</taxon>
        <taxon>Viridiplantae</taxon>
        <taxon>Streptophyta</taxon>
        <taxon>Embryophyta</taxon>
        <taxon>Tracheophyta</taxon>
        <taxon>Spermatophyta</taxon>
        <taxon>Magnoliopsida</taxon>
        <taxon>Magnoliidae</taxon>
        <taxon>Piperales</taxon>
        <taxon>Aristolochiaceae</taxon>
        <taxon>Aristolochia</taxon>
    </lineage>
</organism>
<evidence type="ECO:0000256" key="3">
    <source>
        <dbReference type="SAM" id="Phobius"/>
    </source>
</evidence>
<dbReference type="InterPro" id="IPR000172">
    <property type="entry name" value="GMC_OxRdtase_N"/>
</dbReference>
<dbReference type="Pfam" id="PF00732">
    <property type="entry name" value="GMC_oxred_N"/>
    <property type="match status" value="1"/>
</dbReference>
<dbReference type="Gene3D" id="3.30.410.40">
    <property type="match status" value="1"/>
</dbReference>
<dbReference type="InterPro" id="IPR051871">
    <property type="entry name" value="GMC_Oxidoreductase-Related"/>
</dbReference>
<sequence>MYPDPVPSPLRLKDLAPIRYQGRRPINILGAEASLRHQATHPRHERIRSESADSAQLFSLSGRGREGERERGRKMMKKTKYTLFIILIVVLAMVASSTSQYQEAVLVPQATPQRKEFRRVAPLSSPSPMEIDHRRLNIQGCFTVFVLFITGFSSSCTKSTEGARVPFITSDVKAISGRSFDYIIVGGGTSGCPLAATLSEKFTVLLVERGGSSFGNPLVEDKKNYGFPLIDTDEFSSIAQPFVSEEGVENIRGRVLGGSSAINGGFYSRASEEEVERLGWDRELVKESYEWVESKIVFEPWRLTPWQFVTMGSYIAAKILPFNGFSVEHIQGTKIGGSIYDNHGKRHTSADLLLAGNFKKLTVLVNATVKSVIFHHDQGRHKSRAMGIRFMDSNGDPNHELHQAYLKRPEKSKLWGEVILSAGALGSPQILMLSGIGPQQNLNRHNIKPLLHLPQVGKNIQDNPSIAIRFNLSKPLQGLRPDPPQVVGIADKFQIIIQSLILPTSPTSKMFTVAAKVARPESRGVVELSSNDPRKNPSVRFNYLGAERDLRECVRMSWLVDRVVQSKPVEEFTGKKQEGFVLGGENVRSKLRDICRKNVRTYYHFHGGCVVGSVVDEDYRVYGVSGLRVVDGSTLLFSPGTNPMASLLMLGRYQGKKIINERQEG</sequence>
<evidence type="ECO:0000256" key="1">
    <source>
        <dbReference type="ARBA" id="ARBA00022729"/>
    </source>
</evidence>
<dbReference type="PANTHER" id="PTHR45968">
    <property type="entry name" value="OSJNBA0019K04.7 PROTEIN"/>
    <property type="match status" value="1"/>
</dbReference>
<gene>
    <name evidence="6" type="ORF">H6P81_011299</name>
</gene>
<evidence type="ECO:0000256" key="2">
    <source>
        <dbReference type="RuleBase" id="RU003968"/>
    </source>
</evidence>
<dbReference type="InterPro" id="IPR036188">
    <property type="entry name" value="FAD/NAD-bd_sf"/>
</dbReference>
<name>A0AAV7ERV9_ARIFI</name>
<keyword evidence="2" id="KW-0274">FAD</keyword>
<dbReference type="SUPFAM" id="SSF54373">
    <property type="entry name" value="FAD-linked reductases, C-terminal domain"/>
    <property type="match status" value="1"/>
</dbReference>
<dbReference type="InterPro" id="IPR007867">
    <property type="entry name" value="GMC_OxRtase_C"/>
</dbReference>
<feature type="transmembrane region" description="Helical" evidence="3">
    <location>
        <begin position="81"/>
        <end position="101"/>
    </location>
</feature>
<feature type="domain" description="Glucose-methanol-choline oxidoreductase N-terminal" evidence="4">
    <location>
        <begin position="253"/>
        <end position="276"/>
    </location>
</feature>
<comment type="similarity">
    <text evidence="2">Belongs to the GMC oxidoreductase family.</text>
</comment>
<feature type="domain" description="Glucose-methanol-choline oxidoreductase N-terminal" evidence="5">
    <location>
        <begin position="423"/>
        <end position="437"/>
    </location>
</feature>
<keyword evidence="1" id="KW-0732">Signal</keyword>
<dbReference type="GO" id="GO:0050660">
    <property type="term" value="F:flavin adenine dinucleotide binding"/>
    <property type="evidence" value="ECO:0007669"/>
    <property type="project" value="InterPro"/>
</dbReference>
<dbReference type="Proteomes" id="UP000825729">
    <property type="component" value="Unassembled WGS sequence"/>
</dbReference>